<dbReference type="GO" id="GO:0051289">
    <property type="term" value="P:protein homotetramerization"/>
    <property type="evidence" value="ECO:0007669"/>
    <property type="project" value="Ensembl"/>
</dbReference>
<evidence type="ECO:0000259" key="16">
    <source>
        <dbReference type="Pfam" id="PF21381"/>
    </source>
</evidence>
<evidence type="ECO:0000256" key="14">
    <source>
        <dbReference type="SAM" id="Phobius"/>
    </source>
</evidence>
<protein>
    <submittedName>
        <fullName evidence="17">Mucolipin TRP cation channel 1</fullName>
    </submittedName>
</protein>
<gene>
    <name evidence="17" type="primary">LOC115348254</name>
</gene>
<evidence type="ECO:0000256" key="7">
    <source>
        <dbReference type="ARBA" id="ARBA00022989"/>
    </source>
</evidence>
<evidence type="ECO:0000256" key="1">
    <source>
        <dbReference type="ARBA" id="ARBA00004337"/>
    </source>
</evidence>
<dbReference type="Pfam" id="PF08016">
    <property type="entry name" value="PKD_channel"/>
    <property type="match status" value="1"/>
</dbReference>
<keyword evidence="5 14" id="KW-0812">Transmembrane</keyword>
<dbReference type="Ensembl" id="ENSACCT00020005065.1">
    <property type="protein sequence ID" value="ENSACCP00020004856.1"/>
    <property type="gene ID" value="ENSACCG00020003343.1"/>
</dbReference>
<evidence type="ECO:0000256" key="3">
    <source>
        <dbReference type="ARBA" id="ARBA00022448"/>
    </source>
</evidence>
<comment type="catalytic activity">
    <reaction evidence="12">
        <text>Ca(2+)(in) = Ca(2+)(out)</text>
        <dbReference type="Rhea" id="RHEA:29671"/>
        <dbReference type="ChEBI" id="CHEBI:29108"/>
    </reaction>
</comment>
<dbReference type="GO" id="GO:0005381">
    <property type="term" value="F:iron ion transmembrane transporter activity"/>
    <property type="evidence" value="ECO:0007669"/>
    <property type="project" value="Ensembl"/>
</dbReference>
<keyword evidence="11" id="KW-0407">Ion channel</keyword>
<proteinExistence type="predicted"/>
<keyword evidence="8" id="KW-0406">Ion transport</keyword>
<evidence type="ECO:0000256" key="4">
    <source>
        <dbReference type="ARBA" id="ARBA00022475"/>
    </source>
</evidence>
<dbReference type="AlphaFoldDB" id="A0A663DYH8"/>
<dbReference type="GO" id="GO:0045824">
    <property type="term" value="P:negative regulation of innate immune response"/>
    <property type="evidence" value="ECO:0007669"/>
    <property type="project" value="Ensembl"/>
</dbReference>
<feature type="transmembrane region" description="Helical" evidence="14">
    <location>
        <begin position="517"/>
        <end position="539"/>
    </location>
</feature>
<dbReference type="GO" id="GO:0005765">
    <property type="term" value="C:lysosomal membrane"/>
    <property type="evidence" value="ECO:0007669"/>
    <property type="project" value="Ensembl"/>
</dbReference>
<evidence type="ECO:0000313" key="17">
    <source>
        <dbReference type="Ensembl" id="ENSACCP00020004856.1"/>
    </source>
</evidence>
<keyword evidence="7 14" id="KW-1133">Transmembrane helix</keyword>
<evidence type="ECO:0000313" key="18">
    <source>
        <dbReference type="Proteomes" id="UP000472275"/>
    </source>
</evidence>
<evidence type="ECO:0000259" key="15">
    <source>
        <dbReference type="Pfam" id="PF08016"/>
    </source>
</evidence>
<dbReference type="GO" id="GO:0005770">
    <property type="term" value="C:late endosome"/>
    <property type="evidence" value="ECO:0007669"/>
    <property type="project" value="Ensembl"/>
</dbReference>
<evidence type="ECO:0000256" key="12">
    <source>
        <dbReference type="ARBA" id="ARBA00036634"/>
    </source>
</evidence>
<dbReference type="InterPro" id="IPR049134">
    <property type="entry name" value="MCLN_ECD"/>
</dbReference>
<evidence type="ECO:0000256" key="10">
    <source>
        <dbReference type="ARBA" id="ARBA00023157"/>
    </source>
</evidence>
<feature type="transmembrane region" description="Helical" evidence="14">
    <location>
        <begin position="585"/>
        <end position="606"/>
    </location>
</feature>
<evidence type="ECO:0000256" key="2">
    <source>
        <dbReference type="ARBA" id="ARBA00004651"/>
    </source>
</evidence>
<evidence type="ECO:0000256" key="8">
    <source>
        <dbReference type="ARBA" id="ARBA00023065"/>
    </source>
</evidence>
<dbReference type="InParanoid" id="A0A663DYH8"/>
<dbReference type="FunFam" id="1.10.287.70:FF:000033">
    <property type="entry name" value="Mucolipin 1"/>
    <property type="match status" value="1"/>
</dbReference>
<dbReference type="GeneTree" id="ENSGT00950000183036"/>
<organism evidence="17 18">
    <name type="scientific">Aquila chrysaetos chrysaetos</name>
    <dbReference type="NCBI Taxonomy" id="223781"/>
    <lineage>
        <taxon>Eukaryota</taxon>
        <taxon>Metazoa</taxon>
        <taxon>Chordata</taxon>
        <taxon>Craniata</taxon>
        <taxon>Vertebrata</taxon>
        <taxon>Euteleostomi</taxon>
        <taxon>Archelosauria</taxon>
        <taxon>Archosauria</taxon>
        <taxon>Dinosauria</taxon>
        <taxon>Saurischia</taxon>
        <taxon>Theropoda</taxon>
        <taxon>Coelurosauria</taxon>
        <taxon>Aves</taxon>
        <taxon>Neognathae</taxon>
        <taxon>Neoaves</taxon>
        <taxon>Telluraves</taxon>
        <taxon>Accipitrimorphae</taxon>
        <taxon>Accipitriformes</taxon>
        <taxon>Accipitridae</taxon>
        <taxon>Accipitrinae</taxon>
        <taxon>Aquila</taxon>
    </lineage>
</organism>
<dbReference type="GO" id="GO:1905673">
    <property type="term" value="P:positive regulation of lysosome organization"/>
    <property type="evidence" value="ECO:0007669"/>
    <property type="project" value="Ensembl"/>
</dbReference>
<dbReference type="GO" id="GO:0140367">
    <property type="term" value="P:antibacterial innate immune response"/>
    <property type="evidence" value="ECO:0007669"/>
    <property type="project" value="Ensembl"/>
</dbReference>
<dbReference type="GO" id="GO:0010008">
    <property type="term" value="C:endosome membrane"/>
    <property type="evidence" value="ECO:0007669"/>
    <property type="project" value="UniProtKB-SubCell"/>
</dbReference>
<keyword evidence="9 14" id="KW-0472">Membrane</keyword>
<dbReference type="GO" id="GO:1900181">
    <property type="term" value="P:negative regulation of protein localization to nucleus"/>
    <property type="evidence" value="ECO:0007669"/>
    <property type="project" value="Ensembl"/>
</dbReference>
<dbReference type="PANTHER" id="PTHR12127">
    <property type="entry name" value="MUCOLIPIN"/>
    <property type="match status" value="1"/>
</dbReference>
<evidence type="ECO:0000256" key="5">
    <source>
        <dbReference type="ARBA" id="ARBA00022692"/>
    </source>
</evidence>
<keyword evidence="6" id="KW-0967">Endosome</keyword>
<dbReference type="InterPro" id="IPR047316">
    <property type="entry name" value="ML1_ELD"/>
</dbReference>
<dbReference type="GO" id="GO:0090382">
    <property type="term" value="P:phagosome maturation"/>
    <property type="evidence" value="ECO:0007669"/>
    <property type="project" value="Ensembl"/>
</dbReference>
<keyword evidence="3" id="KW-0813">Transport</keyword>
<dbReference type="GO" id="GO:1900182">
    <property type="term" value="P:positive regulation of protein localization to nucleus"/>
    <property type="evidence" value="ECO:0007669"/>
    <property type="project" value="Ensembl"/>
</dbReference>
<evidence type="ECO:0000256" key="11">
    <source>
        <dbReference type="ARBA" id="ARBA00023303"/>
    </source>
</evidence>
<keyword evidence="10" id="KW-1015">Disulfide bond</keyword>
<feature type="domain" description="Polycystin cation channel PKD1/PKD2" evidence="15">
    <location>
        <begin position="477"/>
        <end position="613"/>
    </location>
</feature>
<dbReference type="GO" id="GO:0043235">
    <property type="term" value="C:receptor complex"/>
    <property type="evidence" value="ECO:0007669"/>
    <property type="project" value="Ensembl"/>
</dbReference>
<dbReference type="Proteomes" id="UP000472275">
    <property type="component" value="Chromosome 11"/>
</dbReference>
<dbReference type="InterPro" id="IPR013122">
    <property type="entry name" value="PKD1_2_channel"/>
</dbReference>
<feature type="transmembrane region" description="Helical" evidence="14">
    <location>
        <begin position="473"/>
        <end position="497"/>
    </location>
</feature>
<dbReference type="GO" id="GO:0042802">
    <property type="term" value="F:identical protein binding"/>
    <property type="evidence" value="ECO:0007669"/>
    <property type="project" value="Ensembl"/>
</dbReference>
<dbReference type="GO" id="GO:0005654">
    <property type="term" value="C:nucleoplasm"/>
    <property type="evidence" value="ECO:0007669"/>
    <property type="project" value="Ensembl"/>
</dbReference>
<feature type="transmembrane region" description="Helical" evidence="14">
    <location>
        <begin position="446"/>
        <end position="467"/>
    </location>
</feature>
<dbReference type="CDD" id="cd21070">
    <property type="entry name" value="ELD_TRPML1"/>
    <property type="match status" value="1"/>
</dbReference>
<feature type="domain" description="Mucolipin extracytosolic" evidence="16">
    <location>
        <begin position="191"/>
        <end position="377"/>
    </location>
</feature>
<dbReference type="GO" id="GO:1901660">
    <property type="term" value="P:calcium ion export"/>
    <property type="evidence" value="ECO:0007669"/>
    <property type="project" value="Ensembl"/>
</dbReference>
<dbReference type="InterPro" id="IPR039031">
    <property type="entry name" value="Mucolipin"/>
</dbReference>
<reference evidence="17" key="1">
    <citation type="submission" date="2025-08" db="UniProtKB">
        <authorList>
            <consortium name="Ensembl"/>
        </authorList>
    </citation>
    <scope>IDENTIFICATION</scope>
</reference>
<feature type="region of interest" description="Disordered" evidence="13">
    <location>
        <begin position="92"/>
        <end position="136"/>
    </location>
</feature>
<dbReference type="Pfam" id="PF21381">
    <property type="entry name" value="MCLN_ECD"/>
    <property type="match status" value="1"/>
</dbReference>
<dbReference type="PANTHER" id="PTHR12127:SF6">
    <property type="entry name" value="MUCOLIPIN-1"/>
    <property type="match status" value="1"/>
</dbReference>
<dbReference type="GO" id="GO:0005794">
    <property type="term" value="C:Golgi apparatus"/>
    <property type="evidence" value="ECO:0007669"/>
    <property type="project" value="Ensembl"/>
</dbReference>
<feature type="transmembrane region" description="Helical" evidence="14">
    <location>
        <begin position="391"/>
        <end position="413"/>
    </location>
</feature>
<dbReference type="GO" id="GO:0072345">
    <property type="term" value="F:NAADP-sensitive calcium-release channel activity"/>
    <property type="evidence" value="ECO:0007669"/>
    <property type="project" value="TreeGrafter"/>
</dbReference>
<dbReference type="GO" id="GO:0005886">
    <property type="term" value="C:plasma membrane"/>
    <property type="evidence" value="ECO:0007669"/>
    <property type="project" value="UniProtKB-SubCell"/>
</dbReference>
<keyword evidence="4" id="KW-1003">Cell membrane</keyword>
<evidence type="ECO:0000256" key="6">
    <source>
        <dbReference type="ARBA" id="ARBA00022753"/>
    </source>
</evidence>
<comment type="subcellular location">
    <subcellularLocation>
        <location evidence="2">Cell membrane</location>
        <topology evidence="2">Multi-pass membrane protein</topology>
    </subcellularLocation>
    <subcellularLocation>
        <location evidence="1">Endosome membrane</location>
        <topology evidence="1">Multi-pass membrane protein</topology>
    </subcellularLocation>
</comment>
<name>A0A663DYH8_AQUCH</name>
<evidence type="ECO:0000256" key="13">
    <source>
        <dbReference type="SAM" id="MobiDB-lite"/>
    </source>
</evidence>
<dbReference type="Gene3D" id="1.10.287.70">
    <property type="match status" value="1"/>
</dbReference>
<sequence>MSPRRDGVYVTLGLQPTEVQPGEQQGTVPVGLHPLLRRSQELHRAELRHGRAEGGGGVDGGTLCHQAGRGAATASQARAHPPHRGRALAAAGATAGGGLRDTGTRRVVNVPPRGRNETERLLGRGPGYGTTESPAVAEEEELRRRLKYFFMSPCDKYRARGRRPVKLGLQLAKILLVTVQLILFGLSNQMVVTFKEENTIAFKHLFLKDYVDGADDTYAVYTQRDLYDRMFYAMEKYLAIPNETIGRYAYVRGESGGNQSALMLCQQYYRKGRIDPANDTFNIDPKIVTDCLGVDPEDPQPLPPELDRSYKNFTLKFHKLINVTIQFKLKAINIQTIINNEIPDCYTFTITITFDNKAHSGRVKIRLDNRADIKECKDPSVFGRGDNSFRLFFDVVVILVCSLSFILCARSIIRGVMLQHEFSQFFQRRYNQSVCLSDRMEFLNGWYILLVISDVLTVLGTIMKIGIESKNFASYDVCSILLGTSTLLVWVGVIRYLTFFQKYNILIVTLRVALPNVIRFCCCVAVIYLGYCFCGWIVLGPYHVKFRSLSMVSECLFSLINGDDMFVTFAEMQQNSYLVWLFSQIYLYTFISLFIYMVLSLFIALITGSYETIKHQCEGETPVSQLHAYIAQCKDSPKSGKYRRDSASSCSVFCCCERAPLQDNALLVN</sequence>
<accession>A0A663DYH8</accession>
<evidence type="ECO:0000256" key="9">
    <source>
        <dbReference type="ARBA" id="ARBA00023136"/>
    </source>
</evidence>
<reference evidence="17" key="2">
    <citation type="submission" date="2025-09" db="UniProtKB">
        <authorList>
            <consortium name="Ensembl"/>
        </authorList>
    </citation>
    <scope>IDENTIFICATION</scope>
</reference>
<dbReference type="GO" id="GO:0007040">
    <property type="term" value="P:lysosome organization"/>
    <property type="evidence" value="ECO:0007669"/>
    <property type="project" value="Ensembl"/>
</dbReference>
<keyword evidence="18" id="KW-1185">Reference proteome</keyword>